<feature type="compositionally biased region" description="Basic and acidic residues" evidence="1">
    <location>
        <begin position="47"/>
        <end position="59"/>
    </location>
</feature>
<evidence type="ECO:0008006" key="5">
    <source>
        <dbReference type="Google" id="ProtNLM"/>
    </source>
</evidence>
<reference evidence="4" key="2">
    <citation type="submission" date="2016-04" db="EMBL/GenBank/DDBJ databases">
        <title>First Complete Genome Sequence of a Subdivision 6 Acidobacterium.</title>
        <authorList>
            <person name="Huang S."/>
            <person name="Vieira S."/>
            <person name="Bunk B."/>
            <person name="Riedel T."/>
            <person name="Sproeer C."/>
            <person name="Overmann J."/>
        </authorList>
    </citation>
    <scope>NUCLEOTIDE SEQUENCE [LARGE SCALE GENOMIC DNA]</scope>
    <source>
        <strain evidence="4">DSM 100886 HEG_-6_39</strain>
    </source>
</reference>
<reference evidence="3 4" key="1">
    <citation type="journal article" date="2016" name="Genome Announc.">
        <title>First Complete Genome Sequence of a Subdivision 6 Acidobacterium Strain.</title>
        <authorList>
            <person name="Huang S."/>
            <person name="Vieira S."/>
            <person name="Bunk B."/>
            <person name="Riedel T."/>
            <person name="Sproer C."/>
            <person name="Overmann J."/>
        </authorList>
    </citation>
    <scope>NUCLEOTIDE SEQUENCE [LARGE SCALE GENOMIC DNA]</scope>
    <source>
        <strain evidence="4">DSM 100886 HEG_-6_39</strain>
    </source>
</reference>
<sequence length="308" mass="32414" precursor="true">MTGRRWLAAVSMLVVFAAPATARQGRSAVASGGHGGLSTGRQAVTRGADRGGARGDDGGRAGAASPSVLRVESPRPTSQRPTPVPRPTTSSTAPATSPRTERFSYPPPTRAPGSGDDTRQRPGAVRPVDATRTPSPPSGNVAPARYAVPRGSTPHNPPRPAAYALRYVAPGWRSGSGSHIIVVPRFVHPGVLGTVPYRRYCYRPSLGIGVIYGVAGFYPFGEIAPEYYDPQPDAVLGGVRITDAPRDAQVFVDGAYVGIVDDFDAVGEHLNLEPGRHRIEIHTPASGATAFDVIVQQGRTITLRVGVY</sequence>
<feature type="chain" id="PRO_5007511682" description="PEGA domain-containing protein" evidence="2">
    <location>
        <begin position="23"/>
        <end position="308"/>
    </location>
</feature>
<feature type="compositionally biased region" description="Low complexity" evidence="1">
    <location>
        <begin position="74"/>
        <end position="98"/>
    </location>
</feature>
<feature type="signal peptide" evidence="2">
    <location>
        <begin position="1"/>
        <end position="22"/>
    </location>
</feature>
<evidence type="ECO:0000313" key="4">
    <source>
        <dbReference type="Proteomes" id="UP000076079"/>
    </source>
</evidence>
<proteinExistence type="predicted"/>
<organism evidence="3 4">
    <name type="scientific">Luteitalea pratensis</name>
    <dbReference type="NCBI Taxonomy" id="1855912"/>
    <lineage>
        <taxon>Bacteria</taxon>
        <taxon>Pseudomonadati</taxon>
        <taxon>Acidobacteriota</taxon>
        <taxon>Vicinamibacteria</taxon>
        <taxon>Vicinamibacterales</taxon>
        <taxon>Vicinamibacteraceae</taxon>
        <taxon>Luteitalea</taxon>
    </lineage>
</organism>
<dbReference type="KEGG" id="abac:LuPra_02333"/>
<name>A0A143PLQ8_LUTPR</name>
<dbReference type="EMBL" id="CP015136">
    <property type="protein sequence ID" value="AMY09120.1"/>
    <property type="molecule type" value="Genomic_DNA"/>
</dbReference>
<keyword evidence="2" id="KW-0732">Signal</keyword>
<dbReference type="OrthoDB" id="36480at2"/>
<evidence type="ECO:0000256" key="2">
    <source>
        <dbReference type="SAM" id="SignalP"/>
    </source>
</evidence>
<feature type="region of interest" description="Disordered" evidence="1">
    <location>
        <begin position="27"/>
        <end position="157"/>
    </location>
</feature>
<accession>A0A143PLQ8</accession>
<dbReference type="STRING" id="1855912.LuPra_02333"/>
<protein>
    <recommendedName>
        <fullName evidence="5">PEGA domain-containing protein</fullName>
    </recommendedName>
</protein>
<evidence type="ECO:0000256" key="1">
    <source>
        <dbReference type="SAM" id="MobiDB-lite"/>
    </source>
</evidence>
<evidence type="ECO:0000313" key="3">
    <source>
        <dbReference type="EMBL" id="AMY09120.1"/>
    </source>
</evidence>
<keyword evidence="4" id="KW-1185">Reference proteome</keyword>
<dbReference type="AlphaFoldDB" id="A0A143PLQ8"/>
<gene>
    <name evidence="3" type="ORF">LuPra_02333</name>
</gene>
<dbReference type="RefSeq" id="WP_157899034.1">
    <property type="nucleotide sequence ID" value="NZ_CP015136.1"/>
</dbReference>
<dbReference type="Proteomes" id="UP000076079">
    <property type="component" value="Chromosome"/>
</dbReference>